<feature type="domain" description="Ubiquitin-like protease family profile" evidence="6">
    <location>
        <begin position="357"/>
        <end position="717"/>
    </location>
</feature>
<dbReference type="GO" id="GO:0006508">
    <property type="term" value="P:proteolysis"/>
    <property type="evidence" value="ECO:0007669"/>
    <property type="project" value="UniProtKB-KW"/>
</dbReference>
<dbReference type="InterPro" id="IPR003653">
    <property type="entry name" value="Peptidase_C48_C"/>
</dbReference>
<evidence type="ECO:0000256" key="5">
    <source>
        <dbReference type="SAM" id="MobiDB-lite"/>
    </source>
</evidence>
<protein>
    <recommendedName>
        <fullName evidence="6">Ubiquitin-like protease family profile domain-containing protein</fullName>
    </recommendedName>
</protein>
<evidence type="ECO:0000256" key="2">
    <source>
        <dbReference type="ARBA" id="ARBA00022670"/>
    </source>
</evidence>
<dbReference type="GO" id="GO:0008234">
    <property type="term" value="F:cysteine-type peptidase activity"/>
    <property type="evidence" value="ECO:0007669"/>
    <property type="project" value="UniProtKB-KW"/>
</dbReference>
<reference evidence="7" key="1">
    <citation type="submission" date="2021-01" db="EMBL/GenBank/DDBJ databases">
        <authorList>
            <person name="Corre E."/>
            <person name="Pelletier E."/>
            <person name="Niang G."/>
            <person name="Scheremetjew M."/>
            <person name="Finn R."/>
            <person name="Kale V."/>
            <person name="Holt S."/>
            <person name="Cochrane G."/>
            <person name="Meng A."/>
            <person name="Brown T."/>
            <person name="Cohen L."/>
        </authorList>
    </citation>
    <scope>NUCLEOTIDE SEQUENCE</scope>
    <source>
        <strain evidence="7">CCMP2084</strain>
    </source>
</reference>
<proteinExistence type="inferred from homology"/>
<feature type="compositionally biased region" description="Low complexity" evidence="5">
    <location>
        <begin position="596"/>
        <end position="607"/>
    </location>
</feature>
<keyword evidence="2" id="KW-0645">Protease</keyword>
<gene>
    <name evidence="7" type="ORF">ASEP1449_LOCUS14664</name>
</gene>
<accession>A0A7S2UME4</accession>
<keyword evidence="4" id="KW-0788">Thiol protease</keyword>
<comment type="similarity">
    <text evidence="1">Belongs to the peptidase C48 family.</text>
</comment>
<evidence type="ECO:0000256" key="4">
    <source>
        <dbReference type="ARBA" id="ARBA00022807"/>
    </source>
</evidence>
<dbReference type="PANTHER" id="PTHR46915">
    <property type="entry name" value="UBIQUITIN-LIKE PROTEASE 4-RELATED"/>
    <property type="match status" value="1"/>
</dbReference>
<feature type="region of interest" description="Disordered" evidence="5">
    <location>
        <begin position="577"/>
        <end position="615"/>
    </location>
</feature>
<evidence type="ECO:0000259" key="6">
    <source>
        <dbReference type="PROSITE" id="PS50600"/>
    </source>
</evidence>
<dbReference type="InterPro" id="IPR038765">
    <property type="entry name" value="Papain-like_cys_pep_sf"/>
</dbReference>
<organism evidence="7">
    <name type="scientific">Attheya septentrionalis</name>
    <dbReference type="NCBI Taxonomy" id="420275"/>
    <lineage>
        <taxon>Eukaryota</taxon>
        <taxon>Sar</taxon>
        <taxon>Stramenopiles</taxon>
        <taxon>Ochrophyta</taxon>
        <taxon>Bacillariophyta</taxon>
        <taxon>Coscinodiscophyceae</taxon>
        <taxon>Chaetocerotophycidae</taxon>
        <taxon>Chaetocerotales</taxon>
        <taxon>Attheyaceae</taxon>
        <taxon>Attheya</taxon>
    </lineage>
</organism>
<dbReference type="EMBL" id="HBHQ01021699">
    <property type="protein sequence ID" value="CAD9822830.1"/>
    <property type="molecule type" value="Transcribed_RNA"/>
</dbReference>
<dbReference type="PROSITE" id="PS50600">
    <property type="entry name" value="ULP_PROTEASE"/>
    <property type="match status" value="1"/>
</dbReference>
<dbReference type="GO" id="GO:0016926">
    <property type="term" value="P:protein desumoylation"/>
    <property type="evidence" value="ECO:0007669"/>
    <property type="project" value="UniProtKB-ARBA"/>
</dbReference>
<evidence type="ECO:0000313" key="7">
    <source>
        <dbReference type="EMBL" id="CAD9822830.1"/>
    </source>
</evidence>
<keyword evidence="3" id="KW-0378">Hydrolase</keyword>
<dbReference type="Pfam" id="PF02902">
    <property type="entry name" value="Peptidase_C48"/>
    <property type="match status" value="2"/>
</dbReference>
<dbReference type="AlphaFoldDB" id="A0A7S2UME4"/>
<evidence type="ECO:0000256" key="3">
    <source>
        <dbReference type="ARBA" id="ARBA00022801"/>
    </source>
</evidence>
<dbReference type="PANTHER" id="PTHR46915:SF2">
    <property type="entry name" value="UBIQUITIN-LIKE PROTEASE 4"/>
    <property type="match status" value="1"/>
</dbReference>
<sequence length="779" mass="87529">MPTKYETTEVSVDLVPKTDLGLLFMSVGDICFRPTDAPNKRVHKVFLDLNSPVFVVAKKIKKQMEQQKEPIMTVDDWIKKARSEFRDNDLRPTTISHQTAYDKVIYDASRYSPNTIRVAVWEKIMPGDTLNAIKTADGKTYYIEDMELPLLPKLYAICTEHDNFPLGLVVKRSVPSEQTSAKRSLTASKLQAPQKSTIKSRAKIRKLDRAVKSAAVNAAVICLVDSSDDDQSVEEVKKAAGEEQGLGHKVNAHLDLSRNDVVEVSSNRLNKRSTRLSTTQAVKQAPKKAFLCEDFVLSPLGVGRIVSSKVVEFANMNPFHMYCVKLPFGVAYMTDSALSKMEGSPFAERLVLTYSGIGLTEMDKLRLWPHTYLNDSLVNFYLKYTQRHPPRSRGNVFTFSTYFYTRISYLDGGQTAYRDNKASRKKLFQDLKGWSKGVNIFDKKYLIIPINYSEHWTFVLVFNPGEAIAKYHKSTGFRSDSALTEVSANSKSDCVLNGISDDDKKDSLNHPGTFEVPDLAPDTMEMSAMQSNDSDIEVIDCTPDVDNSSPLIVERPMTENLEELTDSEKLMTLNEAANVSQSNKAPCDGEDKVTVDLSSPSSDTASSDPPPLPESELPVACMIHFDSGKTFGLHRTINIFRHVRKYLTACYESSSEYSTLTSKEHNSQNDNASAPVTNEKDFCFDSKTLPGISPNELPQQTNTKDCGVYMLEIIDRILEHPPDISPKCIQKKGRIHIPAIHKENWFTEERTNQKRCDMLSLIDNLTEQEKIQLPQSRAI</sequence>
<dbReference type="Gene3D" id="3.40.395.10">
    <property type="entry name" value="Adenoviral Proteinase, Chain A"/>
    <property type="match status" value="1"/>
</dbReference>
<evidence type="ECO:0000256" key="1">
    <source>
        <dbReference type="ARBA" id="ARBA00005234"/>
    </source>
</evidence>
<dbReference type="SUPFAM" id="SSF54001">
    <property type="entry name" value="Cysteine proteinases"/>
    <property type="match status" value="1"/>
</dbReference>
<name>A0A7S2UME4_9STRA</name>